<evidence type="ECO:0000313" key="5">
    <source>
        <dbReference type="Ensembl" id="ENSECRP00000027860.1"/>
    </source>
</evidence>
<feature type="region of interest" description="Disordered" evidence="4">
    <location>
        <begin position="388"/>
        <end position="410"/>
    </location>
</feature>
<evidence type="ECO:0000256" key="1">
    <source>
        <dbReference type="ARBA" id="ARBA00009019"/>
    </source>
</evidence>
<accession>A0A8C4TAG0</accession>
<dbReference type="GeneTree" id="ENSGT00390000018570"/>
<organism evidence="5 6">
    <name type="scientific">Erpetoichthys calabaricus</name>
    <name type="common">Rope fish</name>
    <name type="synonym">Calamoichthys calabaricus</name>
    <dbReference type="NCBI Taxonomy" id="27687"/>
    <lineage>
        <taxon>Eukaryota</taxon>
        <taxon>Metazoa</taxon>
        <taxon>Chordata</taxon>
        <taxon>Craniata</taxon>
        <taxon>Vertebrata</taxon>
        <taxon>Euteleostomi</taxon>
        <taxon>Actinopterygii</taxon>
        <taxon>Polypteriformes</taxon>
        <taxon>Polypteridae</taxon>
        <taxon>Erpetoichthys</taxon>
    </lineage>
</organism>
<evidence type="ECO:0000256" key="2">
    <source>
        <dbReference type="ARBA" id="ARBA00023054"/>
    </source>
</evidence>
<dbReference type="Ensembl" id="ENSECRT00000028441.1">
    <property type="protein sequence ID" value="ENSECRP00000027860.1"/>
    <property type="gene ID" value="ENSECRG00000018872.1"/>
</dbReference>
<protein>
    <submittedName>
        <fullName evidence="5">Cerebellar deration related protein 2</fullName>
    </submittedName>
</protein>
<feature type="coiled-coil region" evidence="3">
    <location>
        <begin position="199"/>
        <end position="264"/>
    </location>
</feature>
<dbReference type="InterPro" id="IPR026079">
    <property type="entry name" value="CDR2"/>
</dbReference>
<dbReference type="PANTHER" id="PTHR19232">
    <property type="entry name" value="CENTROCORTIN FAMILY MEMBER"/>
    <property type="match status" value="1"/>
</dbReference>
<gene>
    <name evidence="5" type="primary">LOC114661071</name>
</gene>
<keyword evidence="6" id="KW-1185">Reference proteome</keyword>
<reference evidence="5" key="3">
    <citation type="submission" date="2025-09" db="UniProtKB">
        <authorList>
            <consortium name="Ensembl"/>
        </authorList>
    </citation>
    <scope>IDENTIFICATION</scope>
</reference>
<evidence type="ECO:0000256" key="4">
    <source>
        <dbReference type="SAM" id="MobiDB-lite"/>
    </source>
</evidence>
<reference evidence="5" key="1">
    <citation type="submission" date="2021-06" db="EMBL/GenBank/DDBJ databases">
        <authorList>
            <consortium name="Wellcome Sanger Institute Data Sharing"/>
        </authorList>
    </citation>
    <scope>NUCLEOTIDE SEQUENCE [LARGE SCALE GENOMIC DNA]</scope>
</reference>
<evidence type="ECO:0000256" key="3">
    <source>
        <dbReference type="SAM" id="Coils"/>
    </source>
</evidence>
<sequence length="472" mass="54302">MLTDTIMDEEFEIREEEPWYDQQDLERDLHLAAELGKTLLDRNRELEEGLQQMYSTNQEQLQEIDYLTKQVELLRQVNEQHAKVYEQLDQTARELEQANQKLMLDGRTSQQKIVRLTETVEGLQAQVEDLQRRLEELQRMGGSETLDSDLSSRRRSASHQSVSCLKELYDLRKYFVYDHIFAQKISSQAAERNPAEEENTALKQTVEGLQAQLLAERQKREAIEEEVALVEQENVEMERRLCLLDGCEARMKELEGEVEELKQMCRSDSAFVSRVEKLLPESFLLSFQEVESGPLSYEDDKEINSGLAETKWKTLKRCSSETSLKNSSAAEEILRGHDQTCIRRSEAVRQRGISLLNEVDAQYSALKVKYEELLRKCHLTEDGLSHKAVQTTRRNSQSSTMAATPSPDCAPKPLGEMMAASASTVWSEVSSLDNQQPEYKALFKEIFSCLKKTKEELRESRGKQKTPTEECP</sequence>
<comment type="similarity">
    <text evidence="1">Belongs to the CDR2 family.</text>
</comment>
<dbReference type="Proteomes" id="UP000694620">
    <property type="component" value="Chromosome 11"/>
</dbReference>
<reference evidence="5" key="2">
    <citation type="submission" date="2025-08" db="UniProtKB">
        <authorList>
            <consortium name="Ensembl"/>
        </authorList>
    </citation>
    <scope>IDENTIFICATION</scope>
</reference>
<dbReference type="AlphaFoldDB" id="A0A8C4TAG0"/>
<dbReference type="PANTHER" id="PTHR19232:SF1">
    <property type="entry name" value="CEREBELLAR DEGENERATION-RELATED PROTEIN 2"/>
    <property type="match status" value="1"/>
</dbReference>
<name>A0A8C4TAG0_ERPCA</name>
<evidence type="ECO:0000313" key="6">
    <source>
        <dbReference type="Proteomes" id="UP000694620"/>
    </source>
</evidence>
<feature type="compositionally biased region" description="Polar residues" evidence="4">
    <location>
        <begin position="388"/>
        <end position="403"/>
    </location>
</feature>
<feature type="coiled-coil region" evidence="3">
    <location>
        <begin position="43"/>
        <end position="140"/>
    </location>
</feature>
<keyword evidence="2 3" id="KW-0175">Coiled coil</keyword>
<proteinExistence type="inferred from homology"/>